<sequence length="176" mass="20035">MPNKTIYVSDDDLPLFQRAQEIAGGKLSTAIAAALRRYVEIEEGRQQGYEEIVVRVGPGLGRKQRFSGMLLAEMELSGNERDETYRVYRTRTEKFVVHHERSEAHVNTGPNAEKYRTGWRAWVGDWSADQSWTRIPADSTLHITENLDALREFIPGGLYDLVLDAVDQPTIEDLDI</sequence>
<accession>A0A1H1ULU5</accession>
<reference evidence="1 2" key="1">
    <citation type="submission" date="2016-10" db="EMBL/GenBank/DDBJ databases">
        <authorList>
            <person name="de Groot N.N."/>
        </authorList>
    </citation>
    <scope>NUCLEOTIDE SEQUENCE [LARGE SCALE GENOMIC DNA]</scope>
    <source>
        <strain evidence="1 2">DSM 43941</strain>
    </source>
</reference>
<dbReference type="Proteomes" id="UP000198688">
    <property type="component" value="Chromosome I"/>
</dbReference>
<dbReference type="InterPro" id="IPR027580">
    <property type="entry name" value="EXLDI"/>
</dbReference>
<proteinExistence type="predicted"/>
<protein>
    <submittedName>
        <fullName evidence="1">EXLDI protein</fullName>
    </submittedName>
</protein>
<dbReference type="OrthoDB" id="3199431at2"/>
<name>A0A1H1ULU5_9ACTN</name>
<dbReference type="AlphaFoldDB" id="A0A1H1ULU5"/>
<keyword evidence="2" id="KW-1185">Reference proteome</keyword>
<evidence type="ECO:0000313" key="2">
    <source>
        <dbReference type="Proteomes" id="UP000198688"/>
    </source>
</evidence>
<gene>
    <name evidence="1" type="ORF">SAMN04489716_1473</name>
</gene>
<dbReference type="NCBIfam" id="TIGR04342">
    <property type="entry name" value="EXLDI"/>
    <property type="match status" value="1"/>
</dbReference>
<dbReference type="STRING" id="113562.SAMN04489716_1473"/>
<evidence type="ECO:0000313" key="1">
    <source>
        <dbReference type="EMBL" id="SDS73186.1"/>
    </source>
</evidence>
<dbReference type="EMBL" id="LT629758">
    <property type="protein sequence ID" value="SDS73186.1"/>
    <property type="molecule type" value="Genomic_DNA"/>
</dbReference>
<dbReference type="RefSeq" id="WP_092542780.1">
    <property type="nucleotide sequence ID" value="NZ_BOMJ01000053.1"/>
</dbReference>
<organism evidence="1 2">
    <name type="scientific">Actinoplanes derwentensis</name>
    <dbReference type="NCBI Taxonomy" id="113562"/>
    <lineage>
        <taxon>Bacteria</taxon>
        <taxon>Bacillati</taxon>
        <taxon>Actinomycetota</taxon>
        <taxon>Actinomycetes</taxon>
        <taxon>Micromonosporales</taxon>
        <taxon>Micromonosporaceae</taxon>
        <taxon>Actinoplanes</taxon>
    </lineage>
</organism>